<evidence type="ECO:0000256" key="5">
    <source>
        <dbReference type="ARBA" id="ARBA00023002"/>
    </source>
</evidence>
<accession>A0A9X3B783</accession>
<dbReference type="PROSITE" id="PS00059">
    <property type="entry name" value="ADH_ZINC"/>
    <property type="match status" value="1"/>
</dbReference>
<evidence type="ECO:0000256" key="6">
    <source>
        <dbReference type="RuleBase" id="RU361277"/>
    </source>
</evidence>
<evidence type="ECO:0000259" key="7">
    <source>
        <dbReference type="SMART" id="SM00829"/>
    </source>
</evidence>
<evidence type="ECO:0000313" key="9">
    <source>
        <dbReference type="Proteomes" id="UP001149009"/>
    </source>
</evidence>
<protein>
    <submittedName>
        <fullName evidence="8">Zn-dependent alcohol dehydrogenase</fullName>
    </submittedName>
</protein>
<dbReference type="SUPFAM" id="SSF51735">
    <property type="entry name" value="NAD(P)-binding Rossmann-fold domains"/>
    <property type="match status" value="1"/>
</dbReference>
<dbReference type="Proteomes" id="UP001149009">
    <property type="component" value="Unassembled WGS sequence"/>
</dbReference>
<dbReference type="PANTHER" id="PTHR43350">
    <property type="entry name" value="NAD-DEPENDENT ALCOHOL DEHYDROGENASE"/>
    <property type="match status" value="1"/>
</dbReference>
<dbReference type="GO" id="GO:0008270">
    <property type="term" value="F:zinc ion binding"/>
    <property type="evidence" value="ECO:0007669"/>
    <property type="project" value="InterPro"/>
</dbReference>
<keyword evidence="5" id="KW-0560">Oxidoreductase</keyword>
<dbReference type="FunFam" id="3.40.50.720:FF:000003">
    <property type="entry name" value="S-(hydroxymethyl)glutathione dehydrogenase"/>
    <property type="match status" value="1"/>
</dbReference>
<evidence type="ECO:0000256" key="3">
    <source>
        <dbReference type="ARBA" id="ARBA00022723"/>
    </source>
</evidence>
<evidence type="ECO:0000256" key="2">
    <source>
        <dbReference type="ARBA" id="ARBA00008072"/>
    </source>
</evidence>
<evidence type="ECO:0000256" key="1">
    <source>
        <dbReference type="ARBA" id="ARBA00001947"/>
    </source>
</evidence>
<organism evidence="8 9">
    <name type="scientific">Chelativorans petroleitrophicus</name>
    <dbReference type="NCBI Taxonomy" id="2975484"/>
    <lineage>
        <taxon>Bacteria</taxon>
        <taxon>Pseudomonadati</taxon>
        <taxon>Pseudomonadota</taxon>
        <taxon>Alphaproteobacteria</taxon>
        <taxon>Hyphomicrobiales</taxon>
        <taxon>Phyllobacteriaceae</taxon>
        <taxon>Chelativorans</taxon>
    </lineage>
</organism>
<dbReference type="InterPro" id="IPR020843">
    <property type="entry name" value="ER"/>
</dbReference>
<dbReference type="Pfam" id="PF08240">
    <property type="entry name" value="ADH_N"/>
    <property type="match status" value="1"/>
</dbReference>
<name>A0A9X3B783_9HYPH</name>
<dbReference type="InterPro" id="IPR036291">
    <property type="entry name" value="NAD(P)-bd_dom_sf"/>
</dbReference>
<dbReference type="EMBL" id="JAODNV010000014">
    <property type="protein sequence ID" value="MCT8991342.1"/>
    <property type="molecule type" value="Genomic_DNA"/>
</dbReference>
<gene>
    <name evidence="8" type="ORF">NYR54_13745</name>
</gene>
<keyword evidence="3 6" id="KW-0479">Metal-binding</keyword>
<sequence>MPVIRAAICRAFGEPLSVEEVTIASPGPGEVLVNVKACAICHSDISYAEGAWGGDLPAVYGHEAAGVVEEVGEGVKTVRPGDHVVVTLIRSCGRCHYCSRDSLVMCEEVFPLDRHSPIGDGRGGSYHQPLRIGAFAEKVLVHESQMSAIPKDIPFAPASLLACGVITGYGAVANTAKVKPGQPVAVVGCGGVGLNSIQAAAILGADPIIAIDLSDYKLEAARRFGATHTVNPSRENAKEAVKALTGRRGVDFVFVTVGAKPAFDRAFDYITKNGAIVVVGMPPSGVMAEYDPGILAAWNQKVLGSKMGEAVISRDIPMLVEHYRAGRLKLDELVTGRYPLEEINAAIASVKEGRALRSVIVFDGA</sequence>
<comment type="caution">
    <text evidence="8">The sequence shown here is derived from an EMBL/GenBank/DDBJ whole genome shotgun (WGS) entry which is preliminary data.</text>
</comment>
<dbReference type="CDD" id="cd08279">
    <property type="entry name" value="Zn_ADH_class_III"/>
    <property type="match status" value="1"/>
</dbReference>
<dbReference type="InterPro" id="IPR002328">
    <property type="entry name" value="ADH_Zn_CS"/>
</dbReference>
<dbReference type="Gene3D" id="3.90.180.10">
    <property type="entry name" value="Medium-chain alcohol dehydrogenases, catalytic domain"/>
    <property type="match status" value="1"/>
</dbReference>
<dbReference type="SMART" id="SM00829">
    <property type="entry name" value="PKS_ER"/>
    <property type="match status" value="1"/>
</dbReference>
<dbReference type="SUPFAM" id="SSF50129">
    <property type="entry name" value="GroES-like"/>
    <property type="match status" value="2"/>
</dbReference>
<dbReference type="InterPro" id="IPR013154">
    <property type="entry name" value="ADH-like_N"/>
</dbReference>
<dbReference type="InterPro" id="IPR013149">
    <property type="entry name" value="ADH-like_C"/>
</dbReference>
<comment type="similarity">
    <text evidence="2 6">Belongs to the zinc-containing alcohol dehydrogenase family.</text>
</comment>
<evidence type="ECO:0000256" key="4">
    <source>
        <dbReference type="ARBA" id="ARBA00022833"/>
    </source>
</evidence>
<dbReference type="RefSeq" id="WP_261516264.1">
    <property type="nucleotide sequence ID" value="NZ_JAODNV010000014.1"/>
</dbReference>
<keyword evidence="4 6" id="KW-0862">Zinc</keyword>
<dbReference type="Gene3D" id="3.40.50.720">
    <property type="entry name" value="NAD(P)-binding Rossmann-like Domain"/>
    <property type="match status" value="1"/>
</dbReference>
<keyword evidence="9" id="KW-1185">Reference proteome</keyword>
<reference evidence="8" key="1">
    <citation type="submission" date="2022-08" db="EMBL/GenBank/DDBJ databases">
        <title>Chelativorans sichuanense sp. nov., a paraffin oil-degrading bacterium isolated from a mixture of oil-based drill cuttings and paddy soil.</title>
        <authorList>
            <person name="Yu J."/>
            <person name="Liu H."/>
            <person name="Chen Q."/>
        </authorList>
    </citation>
    <scope>NUCLEOTIDE SEQUENCE</scope>
    <source>
        <strain evidence="8">SCAU 2101</strain>
    </source>
</reference>
<comment type="cofactor">
    <cofactor evidence="1 6">
        <name>Zn(2+)</name>
        <dbReference type="ChEBI" id="CHEBI:29105"/>
    </cofactor>
</comment>
<feature type="domain" description="Enoyl reductase (ER)" evidence="7">
    <location>
        <begin position="13"/>
        <end position="360"/>
    </location>
</feature>
<dbReference type="Pfam" id="PF00107">
    <property type="entry name" value="ADH_zinc_N"/>
    <property type="match status" value="1"/>
</dbReference>
<dbReference type="InterPro" id="IPR011032">
    <property type="entry name" value="GroES-like_sf"/>
</dbReference>
<dbReference type="AlphaFoldDB" id="A0A9X3B783"/>
<dbReference type="GO" id="GO:0016616">
    <property type="term" value="F:oxidoreductase activity, acting on the CH-OH group of donors, NAD or NADP as acceptor"/>
    <property type="evidence" value="ECO:0007669"/>
    <property type="project" value="UniProtKB-ARBA"/>
</dbReference>
<evidence type="ECO:0000313" key="8">
    <source>
        <dbReference type="EMBL" id="MCT8991342.1"/>
    </source>
</evidence>
<dbReference type="PANTHER" id="PTHR43350:SF19">
    <property type="entry name" value="D-GULOSIDE 3-DEHYDROGENASE"/>
    <property type="match status" value="1"/>
</dbReference>
<proteinExistence type="inferred from homology"/>